<dbReference type="InterPro" id="IPR053967">
    <property type="entry name" value="LlgE_F_G-like_D1"/>
</dbReference>
<dbReference type="Pfam" id="PF00460">
    <property type="entry name" value="Flg_bb_rod"/>
    <property type="match status" value="1"/>
</dbReference>
<dbReference type="SUPFAM" id="SSF117143">
    <property type="entry name" value="Flagellar hook protein flgE"/>
    <property type="match status" value="1"/>
</dbReference>
<name>A0A3B1DV26_9ZZZZ</name>
<dbReference type="PANTHER" id="PTHR30435:SF19">
    <property type="entry name" value="FLAGELLAR BASAL-BODY ROD PROTEIN FLGG"/>
    <property type="match status" value="1"/>
</dbReference>
<proteinExistence type="predicted"/>
<evidence type="ECO:0000313" key="3">
    <source>
        <dbReference type="EMBL" id="VAX40004.1"/>
    </source>
</evidence>
<organism evidence="3">
    <name type="scientific">hydrothermal vent metagenome</name>
    <dbReference type="NCBI Taxonomy" id="652676"/>
    <lineage>
        <taxon>unclassified sequences</taxon>
        <taxon>metagenomes</taxon>
        <taxon>ecological metagenomes</taxon>
    </lineage>
</organism>
<evidence type="ECO:0000259" key="1">
    <source>
        <dbReference type="Pfam" id="PF00460"/>
    </source>
</evidence>
<gene>
    <name evidence="3" type="ORF">MNBD_PLANCTO03-1791</name>
</gene>
<reference evidence="3" key="1">
    <citation type="submission" date="2018-06" db="EMBL/GenBank/DDBJ databases">
        <authorList>
            <person name="Zhirakovskaya E."/>
        </authorList>
    </citation>
    <scope>NUCLEOTIDE SEQUENCE</scope>
</reference>
<keyword evidence="3" id="KW-0969">Cilium</keyword>
<dbReference type="GO" id="GO:0009288">
    <property type="term" value="C:bacterial-type flagellum"/>
    <property type="evidence" value="ECO:0007669"/>
    <property type="project" value="TreeGrafter"/>
</dbReference>
<dbReference type="InterPro" id="IPR020013">
    <property type="entry name" value="Flagellar_FlgE/F/G"/>
</dbReference>
<feature type="non-terminal residue" evidence="3">
    <location>
        <position position="159"/>
    </location>
</feature>
<keyword evidence="3" id="KW-0282">Flagellum</keyword>
<dbReference type="NCBIfam" id="TIGR03506">
    <property type="entry name" value="FlgEFG_subfam"/>
    <property type="match status" value="1"/>
</dbReference>
<dbReference type="GO" id="GO:0071978">
    <property type="term" value="P:bacterial-type flagellum-dependent swarming motility"/>
    <property type="evidence" value="ECO:0007669"/>
    <property type="project" value="TreeGrafter"/>
</dbReference>
<sequence>MAVIALQSAASALNALNTQLDVTANNLANINTTGFKASRANFQDLMYIERAQPGVENANGDERPTGLYVGLGVKVSGTQVTFSQGSPLTTDRPYDLMIDGLGFFKVQVESDLGPNSVAFTRAGNFTLNSLGEIVLANDQGRRLDFGGTIPETAVSVTIN</sequence>
<dbReference type="PANTHER" id="PTHR30435">
    <property type="entry name" value="FLAGELLAR PROTEIN"/>
    <property type="match status" value="1"/>
</dbReference>
<dbReference type="PROSITE" id="PS00588">
    <property type="entry name" value="FLAGELLA_BB_ROD"/>
    <property type="match status" value="1"/>
</dbReference>
<feature type="domain" description="Flagellar basal body rod protein N-terminal" evidence="1">
    <location>
        <begin position="6"/>
        <end position="36"/>
    </location>
</feature>
<dbReference type="InterPro" id="IPR019776">
    <property type="entry name" value="Flagellar_basal_body_rod_CS"/>
</dbReference>
<dbReference type="AlphaFoldDB" id="A0A3B1DV26"/>
<dbReference type="InterPro" id="IPR037925">
    <property type="entry name" value="FlgE/F/G-like"/>
</dbReference>
<keyword evidence="3" id="KW-0966">Cell projection</keyword>
<accession>A0A3B1DV26</accession>
<dbReference type="InterPro" id="IPR001444">
    <property type="entry name" value="Flag_bb_rod_N"/>
</dbReference>
<feature type="domain" description="Flagellar hook protein FlgE/F/G-like D1" evidence="2">
    <location>
        <begin position="97"/>
        <end position="159"/>
    </location>
</feature>
<protein>
    <submittedName>
        <fullName evidence="3">Flagellar hook protein FlgE</fullName>
    </submittedName>
</protein>
<dbReference type="EMBL" id="UOGK01000317">
    <property type="protein sequence ID" value="VAX40004.1"/>
    <property type="molecule type" value="Genomic_DNA"/>
</dbReference>
<evidence type="ECO:0000259" key="2">
    <source>
        <dbReference type="Pfam" id="PF22692"/>
    </source>
</evidence>
<dbReference type="Pfam" id="PF22692">
    <property type="entry name" value="LlgE_F_G_D1"/>
    <property type="match status" value="1"/>
</dbReference>